<dbReference type="PROSITE" id="PS50113">
    <property type="entry name" value="PAC"/>
    <property type="match status" value="1"/>
</dbReference>
<accession>K9H4E4</accession>
<feature type="domain" description="Response regulatory" evidence="9">
    <location>
        <begin position="655"/>
        <end position="771"/>
    </location>
</feature>
<dbReference type="AlphaFoldDB" id="K9H4E4"/>
<dbReference type="eggNOG" id="COG0784">
    <property type="taxonomic scope" value="Bacteria"/>
</dbReference>
<evidence type="ECO:0000256" key="2">
    <source>
        <dbReference type="ARBA" id="ARBA00012438"/>
    </source>
</evidence>
<dbReference type="Gene3D" id="1.10.287.130">
    <property type="match status" value="1"/>
</dbReference>
<dbReference type="EC" id="2.7.13.3" evidence="2"/>
<comment type="catalytic activity">
    <reaction evidence="1">
        <text>ATP + protein L-histidine = ADP + protein N-phospho-L-histidine.</text>
        <dbReference type="EC" id="2.7.13.3"/>
    </reaction>
</comment>
<keyword evidence="4" id="KW-0808">Transferase</keyword>
<dbReference type="InterPro" id="IPR013767">
    <property type="entry name" value="PAS_fold"/>
</dbReference>
<dbReference type="SUPFAM" id="SSF55874">
    <property type="entry name" value="ATPase domain of HSP90 chaperone/DNA topoisomerase II/histidine kinase"/>
    <property type="match status" value="1"/>
</dbReference>
<evidence type="ECO:0000256" key="5">
    <source>
        <dbReference type="ARBA" id="ARBA00022777"/>
    </source>
</evidence>
<proteinExistence type="predicted"/>
<dbReference type="GO" id="GO:0000155">
    <property type="term" value="F:phosphorelay sensor kinase activity"/>
    <property type="evidence" value="ECO:0007669"/>
    <property type="project" value="InterPro"/>
</dbReference>
<evidence type="ECO:0000259" key="11">
    <source>
        <dbReference type="PROSITE" id="PS50113"/>
    </source>
</evidence>
<dbReference type="Gene3D" id="3.30.450.20">
    <property type="entry name" value="PAS domain"/>
    <property type="match status" value="3"/>
</dbReference>
<feature type="domain" description="Histidine kinase" evidence="8">
    <location>
        <begin position="413"/>
        <end position="628"/>
    </location>
</feature>
<dbReference type="GO" id="GO:0009927">
    <property type="term" value="F:histidine phosphotransfer kinase activity"/>
    <property type="evidence" value="ECO:0007669"/>
    <property type="project" value="TreeGrafter"/>
</dbReference>
<dbReference type="CDD" id="cd00130">
    <property type="entry name" value="PAS"/>
    <property type="match status" value="1"/>
</dbReference>
<comment type="caution">
    <text evidence="12">The sequence shown here is derived from an EMBL/GenBank/DDBJ whole genome shotgun (WGS) entry which is preliminary data.</text>
</comment>
<dbReference type="InterPro" id="IPR005467">
    <property type="entry name" value="His_kinase_dom"/>
</dbReference>
<dbReference type="Pfam" id="PF00512">
    <property type="entry name" value="HisKA"/>
    <property type="match status" value="1"/>
</dbReference>
<dbReference type="FunFam" id="3.30.565.10:FF:000049">
    <property type="entry name" value="Two-component sensor histidine kinase"/>
    <property type="match status" value="1"/>
</dbReference>
<dbReference type="PANTHER" id="PTHR43047:SF9">
    <property type="entry name" value="HISTIDINE KINASE"/>
    <property type="match status" value="1"/>
</dbReference>
<dbReference type="SUPFAM" id="SSF55785">
    <property type="entry name" value="PYP-like sensor domain (PAS domain)"/>
    <property type="match status" value="3"/>
</dbReference>
<dbReference type="InterPro" id="IPR000014">
    <property type="entry name" value="PAS"/>
</dbReference>
<evidence type="ECO:0000259" key="8">
    <source>
        <dbReference type="PROSITE" id="PS50109"/>
    </source>
</evidence>
<keyword evidence="13" id="KW-1185">Reference proteome</keyword>
<dbReference type="CDD" id="cd00156">
    <property type="entry name" value="REC"/>
    <property type="match status" value="1"/>
</dbReference>
<evidence type="ECO:0000256" key="7">
    <source>
        <dbReference type="SAM" id="MobiDB-lite"/>
    </source>
</evidence>
<keyword evidence="5" id="KW-0418">Kinase</keyword>
<protein>
    <recommendedName>
        <fullName evidence="2">histidine kinase</fullName>
        <ecNumber evidence="2">2.7.13.3</ecNumber>
    </recommendedName>
</protein>
<dbReference type="InterPro" id="IPR003661">
    <property type="entry name" value="HisK_dim/P_dom"/>
</dbReference>
<dbReference type="InterPro" id="IPR035965">
    <property type="entry name" value="PAS-like_dom_sf"/>
</dbReference>
<dbReference type="PROSITE" id="PS50109">
    <property type="entry name" value="HIS_KIN"/>
    <property type="match status" value="1"/>
</dbReference>
<evidence type="ECO:0000259" key="10">
    <source>
        <dbReference type="PROSITE" id="PS50112"/>
    </source>
</evidence>
<dbReference type="Gene3D" id="3.30.565.10">
    <property type="entry name" value="Histidine kinase-like ATPase, C-terminal domain"/>
    <property type="match status" value="1"/>
</dbReference>
<feature type="domain" description="PAS" evidence="10">
    <location>
        <begin position="10"/>
        <end position="44"/>
    </location>
</feature>
<evidence type="ECO:0000256" key="1">
    <source>
        <dbReference type="ARBA" id="ARBA00000085"/>
    </source>
</evidence>
<dbReference type="OrthoDB" id="7292918at2"/>
<evidence type="ECO:0000313" key="13">
    <source>
        <dbReference type="Proteomes" id="UP000009881"/>
    </source>
</evidence>
<dbReference type="InterPro" id="IPR013656">
    <property type="entry name" value="PAS_4"/>
</dbReference>
<feature type="domain" description="PAC" evidence="11">
    <location>
        <begin position="343"/>
        <end position="395"/>
    </location>
</feature>
<dbReference type="EMBL" id="ANHY01000004">
    <property type="protein sequence ID" value="EKV31959.1"/>
    <property type="molecule type" value="Genomic_DNA"/>
</dbReference>
<feature type="domain" description="PAS" evidence="10">
    <location>
        <begin position="128"/>
        <end position="179"/>
    </location>
</feature>
<dbReference type="SUPFAM" id="SSF47384">
    <property type="entry name" value="Homodimeric domain of signal transducing histidine kinase"/>
    <property type="match status" value="1"/>
</dbReference>
<feature type="modified residue" description="4-aspartylphosphate" evidence="6">
    <location>
        <position position="706"/>
    </location>
</feature>
<dbReference type="SMART" id="SM00387">
    <property type="entry name" value="HATPase_c"/>
    <property type="match status" value="1"/>
</dbReference>
<dbReference type="PANTHER" id="PTHR43047">
    <property type="entry name" value="TWO-COMPONENT HISTIDINE PROTEIN KINASE"/>
    <property type="match status" value="1"/>
</dbReference>
<dbReference type="SMART" id="SM00448">
    <property type="entry name" value="REC"/>
    <property type="match status" value="1"/>
</dbReference>
<gene>
    <name evidence="12" type="ORF">C882_3023</name>
</gene>
<dbReference type="eggNOG" id="COG2205">
    <property type="taxonomic scope" value="Bacteria"/>
</dbReference>
<sequence length="776" mass="83988">MPSEPAAFDASVQLRRLLDSTADAILHVDRGGRVIFANAAAEDLSAGADTAVGRSLAAAFGADFGAALRHLCRRVRETGTAQAADLDHGATATSWSARAFPCGDGASVFLRSLGDGALPTAAERRAMAERQLEALFEHAPVGFAYFDDAGGFARINRWMAEINGLPAEEHIGRRIGDLLPDVALHVMPVIAQIFATGVAPAPFEVYAETLKPPGSKRHFRTGWFPVTDDTGRVVHAGTVVTEITDLRRAEQESDRLAAELDRERRLLRAIIEQMPAGVIVAEAPTGKVILHNSEAERLLGHPISPTSDVSAYGEFGGLHEDGRPYAADEYPLARPLLTGEPTPLMEMRYRRGDGRVTTFMVNAAPVFAPDGRMILSACTFYDISHRAAMERELRRAKDEAERADRAKSRFLAAASHDLRQPMQSLFFFTESLRPHLKDAEGSDRLGRLTNALDALKGLLDSMLDVSRLDANMVEPRLERFPLKAVLEDLRAAYEDRALEKGLAFRVADCTAWTRTDRTLLGRILRNLVENALRYTPEGEIAVTCRSLPERKAALIEVRDTGIGIPAEHLERVWDEFHQVGNPERDREQGLGLGLAIVRRLSMLLDLPVDVDSRVGEGSVFSVETPLAAPDHAAEPPDAHTAPPAADGRRPAAETLVLVIDDDAIVLMGTEGQLQDWGYQTLGAASGAEAARLLRTDGRCPDLILADYRLRAGETGTDAVARVRGLCGPVPTLVLTGETSPETQRTITGLGLGLLHKPVTPTQLRRAVTEALAGGGG</sequence>
<dbReference type="InterPro" id="IPR004358">
    <property type="entry name" value="Sig_transdc_His_kin-like_C"/>
</dbReference>
<feature type="region of interest" description="Disordered" evidence="7">
    <location>
        <begin position="628"/>
        <end position="649"/>
    </location>
</feature>
<dbReference type="PROSITE" id="PS50112">
    <property type="entry name" value="PAS"/>
    <property type="match status" value="2"/>
</dbReference>
<dbReference type="Pfam" id="PF00989">
    <property type="entry name" value="PAS"/>
    <property type="match status" value="1"/>
</dbReference>
<evidence type="ECO:0000256" key="6">
    <source>
        <dbReference type="PROSITE-ProRule" id="PRU00169"/>
    </source>
</evidence>
<evidence type="ECO:0000256" key="4">
    <source>
        <dbReference type="ARBA" id="ARBA00022679"/>
    </source>
</evidence>
<evidence type="ECO:0000313" key="12">
    <source>
        <dbReference type="EMBL" id="EKV31959.1"/>
    </source>
</evidence>
<dbReference type="Pfam" id="PF02518">
    <property type="entry name" value="HATPase_c"/>
    <property type="match status" value="1"/>
</dbReference>
<evidence type="ECO:0000259" key="9">
    <source>
        <dbReference type="PROSITE" id="PS50110"/>
    </source>
</evidence>
<reference evidence="12 13" key="1">
    <citation type="journal article" date="2013" name="Genome Announc.">
        <title>Draft Genome Sequence of an Alphaproteobacterium, Caenispirillum salinarum AK4(T), Isolated from a Solar Saltern.</title>
        <authorList>
            <person name="Khatri I."/>
            <person name="Singh A."/>
            <person name="Korpole S."/>
            <person name="Pinnaka A.K."/>
            <person name="Subramanian S."/>
        </authorList>
    </citation>
    <scope>NUCLEOTIDE SEQUENCE [LARGE SCALE GENOMIC DNA]</scope>
    <source>
        <strain evidence="12 13">AK4</strain>
    </source>
</reference>
<dbReference type="InterPro" id="IPR011006">
    <property type="entry name" value="CheY-like_superfamily"/>
</dbReference>
<dbReference type="SMART" id="SM00086">
    <property type="entry name" value="PAC"/>
    <property type="match status" value="2"/>
</dbReference>
<dbReference type="PRINTS" id="PR00344">
    <property type="entry name" value="BCTRLSENSOR"/>
</dbReference>
<dbReference type="InterPro" id="IPR001789">
    <property type="entry name" value="Sig_transdc_resp-reg_receiver"/>
</dbReference>
<organism evidence="12 13">
    <name type="scientific">Caenispirillum salinarum AK4</name>
    <dbReference type="NCBI Taxonomy" id="1238182"/>
    <lineage>
        <taxon>Bacteria</taxon>
        <taxon>Pseudomonadati</taxon>
        <taxon>Pseudomonadota</taxon>
        <taxon>Alphaproteobacteria</taxon>
        <taxon>Rhodospirillales</taxon>
        <taxon>Novispirillaceae</taxon>
        <taxon>Caenispirillum</taxon>
    </lineage>
</organism>
<dbReference type="InterPro" id="IPR036097">
    <property type="entry name" value="HisK_dim/P_sf"/>
</dbReference>
<dbReference type="Proteomes" id="UP000009881">
    <property type="component" value="Unassembled WGS sequence"/>
</dbReference>
<keyword evidence="3 6" id="KW-0597">Phosphoprotein</keyword>
<evidence type="ECO:0000256" key="3">
    <source>
        <dbReference type="ARBA" id="ARBA00022553"/>
    </source>
</evidence>
<dbReference type="RefSeq" id="WP_009539220.1">
    <property type="nucleotide sequence ID" value="NZ_ANHY01000004.1"/>
</dbReference>
<dbReference type="GO" id="GO:0006355">
    <property type="term" value="P:regulation of DNA-templated transcription"/>
    <property type="evidence" value="ECO:0007669"/>
    <property type="project" value="InterPro"/>
</dbReference>
<dbReference type="InterPro" id="IPR003594">
    <property type="entry name" value="HATPase_dom"/>
</dbReference>
<dbReference type="Pfam" id="PF08448">
    <property type="entry name" value="PAS_4"/>
    <property type="match status" value="2"/>
</dbReference>
<dbReference type="InterPro" id="IPR001610">
    <property type="entry name" value="PAC"/>
</dbReference>
<dbReference type="PATRIC" id="fig|1238182.3.peg.771"/>
<dbReference type="SMART" id="SM00091">
    <property type="entry name" value="PAS"/>
    <property type="match status" value="3"/>
</dbReference>
<dbReference type="NCBIfam" id="TIGR00229">
    <property type="entry name" value="sensory_box"/>
    <property type="match status" value="1"/>
</dbReference>
<dbReference type="STRING" id="1238182.C882_3023"/>
<dbReference type="InterPro" id="IPR036890">
    <property type="entry name" value="HATPase_C_sf"/>
</dbReference>
<dbReference type="Pfam" id="PF00072">
    <property type="entry name" value="Response_reg"/>
    <property type="match status" value="1"/>
</dbReference>
<dbReference type="GO" id="GO:0005886">
    <property type="term" value="C:plasma membrane"/>
    <property type="evidence" value="ECO:0007669"/>
    <property type="project" value="TreeGrafter"/>
</dbReference>
<dbReference type="SUPFAM" id="SSF52172">
    <property type="entry name" value="CheY-like"/>
    <property type="match status" value="1"/>
</dbReference>
<name>K9H4E4_9PROT</name>
<dbReference type="Gene3D" id="3.40.50.2300">
    <property type="match status" value="1"/>
</dbReference>
<dbReference type="InterPro" id="IPR000700">
    <property type="entry name" value="PAS-assoc_C"/>
</dbReference>
<dbReference type="SMART" id="SM00388">
    <property type="entry name" value="HisKA"/>
    <property type="match status" value="1"/>
</dbReference>
<dbReference type="PROSITE" id="PS50110">
    <property type="entry name" value="RESPONSE_REGULATORY"/>
    <property type="match status" value="1"/>
</dbReference>
<dbReference type="CDD" id="cd00082">
    <property type="entry name" value="HisKA"/>
    <property type="match status" value="1"/>
</dbReference>